<gene>
    <name evidence="2" type="ORF">Q7C36_013398</name>
</gene>
<dbReference type="Proteomes" id="UP001187315">
    <property type="component" value="Unassembled WGS sequence"/>
</dbReference>
<dbReference type="AlphaFoldDB" id="A0AA88MKT4"/>
<accession>A0AA88MKT4</accession>
<protein>
    <submittedName>
        <fullName evidence="2">Uncharacterized protein</fullName>
    </submittedName>
</protein>
<feature type="compositionally biased region" description="Basic and acidic residues" evidence="1">
    <location>
        <begin position="11"/>
        <end position="21"/>
    </location>
</feature>
<evidence type="ECO:0000313" key="3">
    <source>
        <dbReference type="Proteomes" id="UP001187315"/>
    </source>
</evidence>
<dbReference type="EMBL" id="JAVHJS010000013">
    <property type="protein sequence ID" value="KAK2838584.1"/>
    <property type="molecule type" value="Genomic_DNA"/>
</dbReference>
<evidence type="ECO:0000313" key="2">
    <source>
        <dbReference type="EMBL" id="KAK2838584.1"/>
    </source>
</evidence>
<organism evidence="2 3">
    <name type="scientific">Tachysurus vachellii</name>
    <name type="common">Darkbarbel catfish</name>
    <name type="synonym">Pelteobagrus vachellii</name>
    <dbReference type="NCBI Taxonomy" id="175792"/>
    <lineage>
        <taxon>Eukaryota</taxon>
        <taxon>Metazoa</taxon>
        <taxon>Chordata</taxon>
        <taxon>Craniata</taxon>
        <taxon>Vertebrata</taxon>
        <taxon>Euteleostomi</taxon>
        <taxon>Actinopterygii</taxon>
        <taxon>Neopterygii</taxon>
        <taxon>Teleostei</taxon>
        <taxon>Ostariophysi</taxon>
        <taxon>Siluriformes</taxon>
        <taxon>Bagridae</taxon>
        <taxon>Tachysurus</taxon>
    </lineage>
</organism>
<proteinExistence type="predicted"/>
<name>A0AA88MKT4_TACVA</name>
<reference evidence="2" key="1">
    <citation type="submission" date="2023-08" db="EMBL/GenBank/DDBJ databases">
        <title>Pelteobagrus vachellii genome.</title>
        <authorList>
            <person name="Liu H."/>
        </authorList>
    </citation>
    <scope>NUCLEOTIDE SEQUENCE</scope>
    <source>
        <strain evidence="2">PRFRI_2022a</strain>
        <tissue evidence="2">Muscle</tissue>
    </source>
</reference>
<sequence>MPSVGAAFPARFRDGGPRDAQEPETAPGSGAGRKRARCCILLQRSPPTPVCVHKLRSPRERRFRKTPLVFLRPVKCHRPGHIHHFAPKSDQVGFRAAEVQPTDHPISHIYHGRQQVLRAFGCERALSINKGRRPGIAAL</sequence>
<comment type="caution">
    <text evidence="2">The sequence shown here is derived from an EMBL/GenBank/DDBJ whole genome shotgun (WGS) entry which is preliminary data.</text>
</comment>
<evidence type="ECO:0000256" key="1">
    <source>
        <dbReference type="SAM" id="MobiDB-lite"/>
    </source>
</evidence>
<keyword evidence="3" id="KW-1185">Reference proteome</keyword>
<feature type="region of interest" description="Disordered" evidence="1">
    <location>
        <begin position="1"/>
        <end position="33"/>
    </location>
</feature>